<dbReference type="PIRSF" id="PIRSF000538">
    <property type="entry name" value="GlpK"/>
    <property type="match status" value="1"/>
</dbReference>
<feature type="compositionally biased region" description="Low complexity" evidence="5">
    <location>
        <begin position="9"/>
        <end position="43"/>
    </location>
</feature>
<dbReference type="eggNOG" id="COG1070">
    <property type="taxonomic scope" value="Bacteria"/>
</dbReference>
<dbReference type="STRING" id="469383.Cwoe_2979"/>
<dbReference type="PANTHER" id="PTHR43095:SF5">
    <property type="entry name" value="XYLULOSE KINASE"/>
    <property type="match status" value="1"/>
</dbReference>
<dbReference type="Gene3D" id="3.30.420.40">
    <property type="match status" value="2"/>
</dbReference>
<dbReference type="AlphaFoldDB" id="D3FBY3"/>
<reference evidence="9" key="2">
    <citation type="submission" date="2010-01" db="EMBL/GenBank/DDBJ databases">
        <title>The complete genome of Conexibacter woesei DSM 14684.</title>
        <authorList>
            <consortium name="US DOE Joint Genome Institute (JGI-PGF)"/>
            <person name="Lucas S."/>
            <person name="Copeland A."/>
            <person name="Lapidus A."/>
            <person name="Glavina del Rio T."/>
            <person name="Dalin E."/>
            <person name="Tice H."/>
            <person name="Bruce D."/>
            <person name="Goodwin L."/>
            <person name="Pitluck S."/>
            <person name="Kyrpides N."/>
            <person name="Mavromatis K."/>
            <person name="Ivanova N."/>
            <person name="Mikhailova N."/>
            <person name="Chertkov O."/>
            <person name="Brettin T."/>
            <person name="Detter J.C."/>
            <person name="Han C."/>
            <person name="Larimer F."/>
            <person name="Land M."/>
            <person name="Hauser L."/>
            <person name="Markowitz V."/>
            <person name="Cheng J.-F."/>
            <person name="Hugenholtz P."/>
            <person name="Woyke T."/>
            <person name="Wu D."/>
            <person name="Pukall R."/>
            <person name="Steenblock K."/>
            <person name="Schneider S."/>
            <person name="Klenk H.-P."/>
            <person name="Eisen J.A."/>
        </authorList>
    </citation>
    <scope>NUCLEOTIDE SEQUENCE [LARGE SCALE GENOMIC DNA]</scope>
    <source>
        <strain evidence="9">DSM 14684 / CIP 108061 / JCM 11494 / NBRC 100937 / ID131577</strain>
    </source>
</reference>
<dbReference type="Pfam" id="PF00370">
    <property type="entry name" value="FGGY_N"/>
    <property type="match status" value="1"/>
</dbReference>
<dbReference type="EMBL" id="CP001854">
    <property type="protein sequence ID" value="ADB51398.1"/>
    <property type="molecule type" value="Genomic_DNA"/>
</dbReference>
<dbReference type="CDD" id="cd07808">
    <property type="entry name" value="ASKHA_NBD_FGGY_EcXK-like"/>
    <property type="match status" value="1"/>
</dbReference>
<keyword evidence="3" id="KW-0808">Transferase</keyword>
<organism evidence="8 9">
    <name type="scientific">Conexibacter woesei (strain DSM 14684 / CCUG 47730 / CIP 108061 / JCM 11494 / NBRC 100937 / ID131577)</name>
    <dbReference type="NCBI Taxonomy" id="469383"/>
    <lineage>
        <taxon>Bacteria</taxon>
        <taxon>Bacillati</taxon>
        <taxon>Actinomycetota</taxon>
        <taxon>Thermoleophilia</taxon>
        <taxon>Solirubrobacterales</taxon>
        <taxon>Conexibacteraceae</taxon>
        <taxon>Conexibacter</taxon>
    </lineage>
</organism>
<evidence type="ECO:0000256" key="2">
    <source>
        <dbReference type="ARBA" id="ARBA00022629"/>
    </source>
</evidence>
<keyword evidence="2" id="KW-0859">Xylose metabolism</keyword>
<dbReference type="SUPFAM" id="SSF53067">
    <property type="entry name" value="Actin-like ATPase domain"/>
    <property type="match status" value="2"/>
</dbReference>
<dbReference type="GO" id="GO:0042732">
    <property type="term" value="P:D-xylose metabolic process"/>
    <property type="evidence" value="ECO:0007669"/>
    <property type="project" value="UniProtKB-KW"/>
</dbReference>
<reference evidence="8 9" key="1">
    <citation type="journal article" date="2010" name="Stand. Genomic Sci.">
        <title>Complete genome sequence of Conexibacter woesei type strain (ID131577).</title>
        <authorList>
            <person name="Pukall R."/>
            <person name="Lapidus A."/>
            <person name="Glavina Del Rio T."/>
            <person name="Copeland A."/>
            <person name="Tice H."/>
            <person name="Cheng J.-F."/>
            <person name="Lucas S."/>
            <person name="Chen F."/>
            <person name="Nolan M."/>
            <person name="Bruce D."/>
            <person name="Goodwin L."/>
            <person name="Pitluck S."/>
            <person name="Mavromatis K."/>
            <person name="Ivanova N."/>
            <person name="Ovchinnikova G."/>
            <person name="Pati A."/>
            <person name="Chen A."/>
            <person name="Palaniappan K."/>
            <person name="Land M."/>
            <person name="Hauser L."/>
            <person name="Chang Y.-J."/>
            <person name="Jeffries C.D."/>
            <person name="Chain P."/>
            <person name="Meincke L."/>
            <person name="Sims D."/>
            <person name="Brettin T."/>
            <person name="Detter J.C."/>
            <person name="Rohde M."/>
            <person name="Goeker M."/>
            <person name="Bristow J."/>
            <person name="Eisen J.A."/>
            <person name="Markowitz V."/>
            <person name="Kyrpides N.C."/>
            <person name="Klenk H.-P."/>
            <person name="Hugenholtz P."/>
        </authorList>
    </citation>
    <scope>NUCLEOTIDE SEQUENCE [LARGE SCALE GENOMIC DNA]</scope>
    <source>
        <strain evidence="9">DSM 14684 / CIP 108061 / JCM 11494 / NBRC 100937 / ID131577</strain>
    </source>
</reference>
<dbReference type="OrthoDB" id="9782710at2"/>
<dbReference type="InterPro" id="IPR000577">
    <property type="entry name" value="Carb_kinase_FGGY"/>
</dbReference>
<evidence type="ECO:0000259" key="7">
    <source>
        <dbReference type="Pfam" id="PF02782"/>
    </source>
</evidence>
<dbReference type="RefSeq" id="WP_012934449.1">
    <property type="nucleotide sequence ID" value="NC_013739.1"/>
</dbReference>
<feature type="domain" description="Carbohydrate kinase FGGY C-terminal" evidence="7">
    <location>
        <begin position="366"/>
        <end position="498"/>
    </location>
</feature>
<proteinExistence type="inferred from homology"/>
<feature type="domain" description="Carbohydrate kinase FGGY N-terminal" evidence="6">
    <location>
        <begin position="60"/>
        <end position="297"/>
    </location>
</feature>
<feature type="region of interest" description="Disordered" evidence="5">
    <location>
        <begin position="549"/>
        <end position="591"/>
    </location>
</feature>
<dbReference type="PANTHER" id="PTHR43095">
    <property type="entry name" value="SUGAR KINASE"/>
    <property type="match status" value="1"/>
</dbReference>
<protein>
    <submittedName>
        <fullName evidence="8">Carbohydrate kinase, FGGY-like protein</fullName>
    </submittedName>
</protein>
<evidence type="ECO:0000256" key="5">
    <source>
        <dbReference type="SAM" id="MobiDB-lite"/>
    </source>
</evidence>
<keyword evidence="4 8" id="KW-0418">Kinase</keyword>
<dbReference type="InterPro" id="IPR018484">
    <property type="entry name" value="FGGY_N"/>
</dbReference>
<evidence type="ECO:0000313" key="8">
    <source>
        <dbReference type="EMBL" id="ADB51398.1"/>
    </source>
</evidence>
<dbReference type="Pfam" id="PF02782">
    <property type="entry name" value="FGGY_C"/>
    <property type="match status" value="1"/>
</dbReference>
<gene>
    <name evidence="8" type="ordered locus">Cwoe_2979</name>
</gene>
<dbReference type="HOGENOM" id="CLU_009281_3_0_11"/>
<evidence type="ECO:0000313" key="9">
    <source>
        <dbReference type="Proteomes" id="UP000008229"/>
    </source>
</evidence>
<dbReference type="GO" id="GO:0016301">
    <property type="term" value="F:kinase activity"/>
    <property type="evidence" value="ECO:0007669"/>
    <property type="project" value="UniProtKB-KW"/>
</dbReference>
<accession>D3FBY3</accession>
<dbReference type="InterPro" id="IPR050406">
    <property type="entry name" value="FGGY_Carb_Kinase"/>
</dbReference>
<evidence type="ECO:0000256" key="4">
    <source>
        <dbReference type="ARBA" id="ARBA00022777"/>
    </source>
</evidence>
<dbReference type="InterPro" id="IPR018485">
    <property type="entry name" value="FGGY_C"/>
</dbReference>
<keyword evidence="2" id="KW-0119">Carbohydrate metabolism</keyword>
<dbReference type="Proteomes" id="UP000008229">
    <property type="component" value="Chromosome"/>
</dbReference>
<sequence length="591" mass="58838">MSERQDPVGRALRPARLGRADSLAPADSLASAAAAARPAPLASADSRASAAAAARPAPLVLGLDVGTSSVKALVLDGDGEVVESRSAPHALTPTPGAVEADPRGWWKAAQTAVGSLQTDPGSLVAVGLSGNMSSVVLLDASGEPLRPAPLLADPRGAEELEALDGELREALAASSRNPVNAISPLASLLWLAAHEPATLDATAVWVSAKDYVRLQLTGELASDSSDAHNSLVHDPVAREWQRELIARVGLPVSIFPPLRDGGASGGTVTATAAALTGLREGTPVAIGGADMATAALGSGAVERGTLALSLGTSVTALAPLGAGAASGAAGAAGVDAFADAWRGKLTYHPPPGDGGAYALASLLTGGLALNWLRALCGGTVPLPTAEDTVPDAADPLVFVPQLAGAGSPDFEPRLRGALLGVGPHAGGEQIAAALFEAIAFELAGIVELLGPESVQTVRATGGGANIDAWVQTIADVLGTPVDVLAHHDVSAIGAALLAREAIGAPLPPERVGRVARRFEPRREHAAAWQARAERYAEARALALAYARHEAPGADAPAPAAPGAPAPAPPAPPAASADAPPTSQAGPGGATP</sequence>
<dbReference type="InterPro" id="IPR043129">
    <property type="entry name" value="ATPase_NBD"/>
</dbReference>
<evidence type="ECO:0000256" key="1">
    <source>
        <dbReference type="ARBA" id="ARBA00009156"/>
    </source>
</evidence>
<evidence type="ECO:0000256" key="3">
    <source>
        <dbReference type="ARBA" id="ARBA00022679"/>
    </source>
</evidence>
<feature type="region of interest" description="Disordered" evidence="5">
    <location>
        <begin position="1"/>
        <end position="43"/>
    </location>
</feature>
<dbReference type="KEGG" id="cwo:Cwoe_2979"/>
<keyword evidence="9" id="KW-1185">Reference proteome</keyword>
<evidence type="ECO:0000259" key="6">
    <source>
        <dbReference type="Pfam" id="PF00370"/>
    </source>
</evidence>
<name>D3FBY3_CONWI</name>
<feature type="compositionally biased region" description="Pro residues" evidence="5">
    <location>
        <begin position="558"/>
        <end position="572"/>
    </location>
</feature>
<comment type="similarity">
    <text evidence="1">Belongs to the FGGY kinase family.</text>
</comment>